<sequence length="524" mass="59727">MYKVLIVDDDGLIREDVQTMMDWREHGYDIIGEADNGKAALKLVEQHDPDIILTDIYMPVMDGIELIKQVRSARRRAKIVVMSNYDDFASVKEAMKYGASDYVLKYKLDPDVLLDLLGQMKKQLAAEARESEQQAQLDKIRQVGQTALIHQFWTDWLSGGMTAEDYAERASRLDIPHEKGVWVPMLVQAEKLERETVLALAGQQEEYLDAVKVGEKQVVLLVFTVQRSYLLLKQLQHELSLRLVSGLVDQQGMVVKGDICMQPTDLRKQFQHMKDKLSDVFYDGYKPLMDMSIPAAPKPGTMDIFAFEPYELAVVKAVQAADGEYATEQLQSLHRYLAGARFDPLLVRDSLRRLGEQLIRVMKNKGFTPIDEVHPESLKMALLADQATLSSLMKLLISLVAQFAEHRQSGNRMADLRVEVRNAISYMEQGYADDISLTDVSNHVGLSKNHFCKLFKQETGDNFINVLNKIRIEKAKLLIMQPDSRVKDIAGKVGMDNYRYFCRIFKQLTGLRPTEYKQSANQVR</sequence>
<evidence type="ECO:0000256" key="1">
    <source>
        <dbReference type="ARBA" id="ARBA00023015"/>
    </source>
</evidence>
<keyword evidence="2" id="KW-0238">DNA-binding</keyword>
<name>A0ABQ6GMH9_9BACL</name>
<dbReference type="PANTHER" id="PTHR43280:SF28">
    <property type="entry name" value="HTH-TYPE TRANSCRIPTIONAL ACTIVATOR RHAS"/>
    <property type="match status" value="1"/>
</dbReference>
<feature type="domain" description="Response regulatory" evidence="6">
    <location>
        <begin position="3"/>
        <end position="120"/>
    </location>
</feature>
<dbReference type="PROSITE" id="PS50110">
    <property type="entry name" value="RESPONSE_REGULATORY"/>
    <property type="match status" value="1"/>
</dbReference>
<accession>A0ABQ6GMH9</accession>
<dbReference type="Pfam" id="PF12833">
    <property type="entry name" value="HTH_18"/>
    <property type="match status" value="1"/>
</dbReference>
<dbReference type="SUPFAM" id="SSF46689">
    <property type="entry name" value="Homeodomain-like"/>
    <property type="match status" value="2"/>
</dbReference>
<dbReference type="Proteomes" id="UP001157114">
    <property type="component" value="Unassembled WGS sequence"/>
</dbReference>
<keyword evidence="1" id="KW-0805">Transcription regulation</keyword>
<protein>
    <recommendedName>
        <fullName evidence="9">DNA-binding response regulator</fullName>
    </recommendedName>
</protein>
<feature type="modified residue" description="4-aspartylphosphate" evidence="4">
    <location>
        <position position="55"/>
    </location>
</feature>
<feature type="domain" description="HTH araC/xylS-type" evidence="5">
    <location>
        <begin position="421"/>
        <end position="519"/>
    </location>
</feature>
<dbReference type="InterPro" id="IPR001789">
    <property type="entry name" value="Sig_transdc_resp-reg_receiver"/>
</dbReference>
<evidence type="ECO:0000256" key="2">
    <source>
        <dbReference type="ARBA" id="ARBA00023125"/>
    </source>
</evidence>
<organism evidence="7 8">
    <name type="scientific">Paenibacillus glycanilyticus</name>
    <dbReference type="NCBI Taxonomy" id="126569"/>
    <lineage>
        <taxon>Bacteria</taxon>
        <taxon>Bacillati</taxon>
        <taxon>Bacillota</taxon>
        <taxon>Bacilli</taxon>
        <taxon>Bacillales</taxon>
        <taxon>Paenibacillaceae</taxon>
        <taxon>Paenibacillus</taxon>
    </lineage>
</organism>
<dbReference type="SMART" id="SM00342">
    <property type="entry name" value="HTH_ARAC"/>
    <property type="match status" value="1"/>
</dbReference>
<dbReference type="RefSeq" id="WP_284242297.1">
    <property type="nucleotide sequence ID" value="NZ_BSSQ01000035.1"/>
</dbReference>
<comment type="caution">
    <text evidence="7">The sequence shown here is derived from an EMBL/GenBank/DDBJ whole genome shotgun (WGS) entry which is preliminary data.</text>
</comment>
<dbReference type="Gene3D" id="1.10.10.60">
    <property type="entry name" value="Homeodomain-like"/>
    <property type="match status" value="2"/>
</dbReference>
<evidence type="ECO:0000313" key="7">
    <source>
        <dbReference type="EMBL" id="GLX71483.1"/>
    </source>
</evidence>
<dbReference type="Pfam" id="PF00072">
    <property type="entry name" value="Response_reg"/>
    <property type="match status" value="1"/>
</dbReference>
<dbReference type="SUPFAM" id="SSF52172">
    <property type="entry name" value="CheY-like"/>
    <property type="match status" value="1"/>
</dbReference>
<dbReference type="SMART" id="SM00448">
    <property type="entry name" value="REC"/>
    <property type="match status" value="1"/>
</dbReference>
<evidence type="ECO:0000256" key="3">
    <source>
        <dbReference type="ARBA" id="ARBA00023163"/>
    </source>
</evidence>
<evidence type="ECO:0000259" key="6">
    <source>
        <dbReference type="PROSITE" id="PS50110"/>
    </source>
</evidence>
<gene>
    <name evidence="7" type="ORF">MU1_58330</name>
</gene>
<dbReference type="PROSITE" id="PS01124">
    <property type="entry name" value="HTH_ARAC_FAMILY_2"/>
    <property type="match status" value="1"/>
</dbReference>
<reference evidence="7 8" key="1">
    <citation type="submission" date="2023-03" db="EMBL/GenBank/DDBJ databases">
        <title>Draft genome sequence of the bacteria which degrade cell wall of Tricholomamatutake.</title>
        <authorList>
            <person name="Konishi Y."/>
            <person name="Fukuta Y."/>
            <person name="Shirasaka N."/>
        </authorList>
    </citation>
    <scope>NUCLEOTIDE SEQUENCE [LARGE SCALE GENOMIC DNA]</scope>
    <source>
        <strain evidence="8">mu1</strain>
    </source>
</reference>
<dbReference type="InterPro" id="IPR009057">
    <property type="entry name" value="Homeodomain-like_sf"/>
</dbReference>
<dbReference type="EMBL" id="BSSQ01000035">
    <property type="protein sequence ID" value="GLX71483.1"/>
    <property type="molecule type" value="Genomic_DNA"/>
</dbReference>
<keyword evidence="3" id="KW-0804">Transcription</keyword>
<dbReference type="InterPro" id="IPR011006">
    <property type="entry name" value="CheY-like_superfamily"/>
</dbReference>
<proteinExistence type="predicted"/>
<dbReference type="PANTHER" id="PTHR43280">
    <property type="entry name" value="ARAC-FAMILY TRANSCRIPTIONAL REGULATOR"/>
    <property type="match status" value="1"/>
</dbReference>
<evidence type="ECO:0008006" key="9">
    <source>
        <dbReference type="Google" id="ProtNLM"/>
    </source>
</evidence>
<keyword evidence="4" id="KW-0597">Phosphoprotein</keyword>
<evidence type="ECO:0000313" key="8">
    <source>
        <dbReference type="Proteomes" id="UP001157114"/>
    </source>
</evidence>
<evidence type="ECO:0000256" key="4">
    <source>
        <dbReference type="PROSITE-ProRule" id="PRU00169"/>
    </source>
</evidence>
<dbReference type="Gene3D" id="3.40.50.2300">
    <property type="match status" value="1"/>
</dbReference>
<evidence type="ECO:0000259" key="5">
    <source>
        <dbReference type="PROSITE" id="PS01124"/>
    </source>
</evidence>
<dbReference type="InterPro" id="IPR018060">
    <property type="entry name" value="HTH_AraC"/>
</dbReference>
<dbReference type="CDD" id="cd17536">
    <property type="entry name" value="REC_YesN-like"/>
    <property type="match status" value="1"/>
</dbReference>
<keyword evidence="8" id="KW-1185">Reference proteome</keyword>